<organism evidence="2 3">
    <name type="scientific">Phaeomoniella chlamydospora</name>
    <name type="common">Phaeoacremonium chlamydosporum</name>
    <dbReference type="NCBI Taxonomy" id="158046"/>
    <lineage>
        <taxon>Eukaryota</taxon>
        <taxon>Fungi</taxon>
        <taxon>Dikarya</taxon>
        <taxon>Ascomycota</taxon>
        <taxon>Pezizomycotina</taxon>
        <taxon>Eurotiomycetes</taxon>
        <taxon>Chaetothyriomycetidae</taxon>
        <taxon>Phaeomoniellales</taxon>
        <taxon>Phaeomoniellaceae</taxon>
        <taxon>Phaeomoniella</taxon>
    </lineage>
</organism>
<dbReference type="AlphaFoldDB" id="A0A0G2EYG9"/>
<dbReference type="SUPFAM" id="SSF111331">
    <property type="entry name" value="NAD kinase/diacylglycerol kinase-like"/>
    <property type="match status" value="1"/>
</dbReference>
<dbReference type="InterPro" id="IPR050187">
    <property type="entry name" value="Lipid_Phosphate_FormReg"/>
</dbReference>
<keyword evidence="2" id="KW-0808">Transferase</keyword>
<proteinExistence type="predicted"/>
<accession>A0A0G2EYG9</accession>
<dbReference type="InterPro" id="IPR001206">
    <property type="entry name" value="Diacylglycerol_kinase_cat_dom"/>
</dbReference>
<evidence type="ECO:0000313" key="3">
    <source>
        <dbReference type="Proteomes" id="UP000053317"/>
    </source>
</evidence>
<dbReference type="Gene3D" id="2.60.200.40">
    <property type="match status" value="1"/>
</dbReference>
<dbReference type="InterPro" id="IPR016064">
    <property type="entry name" value="NAD/diacylglycerol_kinase_sf"/>
</dbReference>
<reference evidence="2 3" key="1">
    <citation type="submission" date="2015-05" db="EMBL/GenBank/DDBJ databases">
        <title>Distinctive expansion of gene families associated with plant cell wall degradation and secondary metabolism in the genomes of grapevine trunk pathogens.</title>
        <authorList>
            <person name="Lawrence D.P."/>
            <person name="Travadon R."/>
            <person name="Rolshausen P.E."/>
            <person name="Baumgartner K."/>
        </authorList>
    </citation>
    <scope>NUCLEOTIDE SEQUENCE [LARGE SCALE GENOMIC DNA]</scope>
    <source>
        <strain evidence="2">UCRPC4</strain>
    </source>
</reference>
<protein>
    <submittedName>
        <fullName evidence="2">Putative sphingosine kinase</fullName>
    </submittedName>
</protein>
<comment type="caution">
    <text evidence="2">The sequence shown here is derived from an EMBL/GenBank/DDBJ whole genome shotgun (WGS) entry which is preliminary data.</text>
</comment>
<dbReference type="InterPro" id="IPR017438">
    <property type="entry name" value="ATP-NAD_kinase_N"/>
</dbReference>
<name>A0A0G2EYG9_PHACM</name>
<dbReference type="GO" id="GO:0046512">
    <property type="term" value="P:sphingosine biosynthetic process"/>
    <property type="evidence" value="ECO:0007669"/>
    <property type="project" value="TreeGrafter"/>
</dbReference>
<dbReference type="Proteomes" id="UP000053317">
    <property type="component" value="Unassembled WGS sequence"/>
</dbReference>
<dbReference type="GO" id="GO:0016773">
    <property type="term" value="F:phosphotransferase activity, alcohol group as acceptor"/>
    <property type="evidence" value="ECO:0007669"/>
    <property type="project" value="UniProtKB-ARBA"/>
</dbReference>
<evidence type="ECO:0000313" key="2">
    <source>
        <dbReference type="EMBL" id="KKY27116.1"/>
    </source>
</evidence>
<dbReference type="GO" id="GO:0016020">
    <property type="term" value="C:membrane"/>
    <property type="evidence" value="ECO:0007669"/>
    <property type="project" value="TreeGrafter"/>
</dbReference>
<dbReference type="Pfam" id="PF24321">
    <property type="entry name" value="DUF7493"/>
    <property type="match status" value="1"/>
</dbReference>
<sequence length="511" mass="55980">MDPTGDHPSNPFSDPTYAAEQRSLVDESTLSVGRNASLTLGAESLIVLGPDEGFVEEPRFNCFESKKTRAVPYYNILWAEITKVEITIHYATPLGNKNVRAAYINYQLDQSILDILDLAKKWTEKLLDRAYGKAQRNKRLKVLVNPKGGKGNASKLFTRDIEPIFAAARCTLDVEVTKYSGHGTDIAKDIDVDAYDAIACCSGDGLPYEVFNGLGRKSNAAEALSKLAVCNLPCGSGNAMSWNLNGTGSPSMAALCVVKGLRMPMDLVSVSQGERRYLSFLSQAIGIVAESDLGTDNIRWMGPARFTFGFLVRLLGKTTYPCDVAYKIEIADKSNIKDHYHSAVSSSSEIGSDSNQIPITSRSGLPPLKYGTTTSSLSSGWTPLTPFPNLGNLYTGNMCFMAPEAPFFPCALPTDGYLDMVQIDGTIPRYTSFKLMLSVEKGTLMDQEPVNYRKISAYRVIPRFEGGYISVDGEVIPFEEFQCEVHKGLGTVLSKNGRTYESEGPKERRLS</sequence>
<feature type="domain" description="DAGKc" evidence="1">
    <location>
        <begin position="135"/>
        <end position="274"/>
    </location>
</feature>
<dbReference type="PANTHER" id="PTHR12358:SF31">
    <property type="entry name" value="ACYLGLYCEROL KINASE, MITOCHONDRIAL"/>
    <property type="match status" value="1"/>
</dbReference>
<dbReference type="EMBL" id="LCWF01000028">
    <property type="protein sequence ID" value="KKY27116.1"/>
    <property type="molecule type" value="Genomic_DNA"/>
</dbReference>
<dbReference type="OrthoDB" id="3853857at2759"/>
<gene>
    <name evidence="2" type="ORF">UCRPC4_g01250</name>
</gene>
<dbReference type="GO" id="GO:0005737">
    <property type="term" value="C:cytoplasm"/>
    <property type="evidence" value="ECO:0007669"/>
    <property type="project" value="TreeGrafter"/>
</dbReference>
<dbReference type="Gene3D" id="3.40.50.10330">
    <property type="entry name" value="Probable inorganic polyphosphate/atp-NAD kinase, domain 1"/>
    <property type="match status" value="1"/>
</dbReference>
<dbReference type="GO" id="GO:0001727">
    <property type="term" value="F:lipid kinase activity"/>
    <property type="evidence" value="ECO:0007669"/>
    <property type="project" value="UniProtKB-ARBA"/>
</dbReference>
<keyword evidence="3" id="KW-1185">Reference proteome</keyword>
<keyword evidence="2" id="KW-0418">Kinase</keyword>
<dbReference type="SMART" id="SM00046">
    <property type="entry name" value="DAGKc"/>
    <property type="match status" value="1"/>
</dbReference>
<dbReference type="InterPro" id="IPR055916">
    <property type="entry name" value="DUF7493"/>
</dbReference>
<dbReference type="PROSITE" id="PS50146">
    <property type="entry name" value="DAGK"/>
    <property type="match status" value="1"/>
</dbReference>
<reference evidence="2 3" key="2">
    <citation type="submission" date="2015-05" db="EMBL/GenBank/DDBJ databases">
        <authorList>
            <person name="Morales-Cruz A."/>
            <person name="Amrine K.C."/>
            <person name="Cantu D."/>
        </authorList>
    </citation>
    <scope>NUCLEOTIDE SEQUENCE [LARGE SCALE GENOMIC DNA]</scope>
    <source>
        <strain evidence="2">UCRPC4</strain>
    </source>
</reference>
<dbReference type="PANTHER" id="PTHR12358">
    <property type="entry name" value="SPHINGOSINE KINASE"/>
    <property type="match status" value="1"/>
</dbReference>
<evidence type="ECO:0000259" key="1">
    <source>
        <dbReference type="PROSITE" id="PS50146"/>
    </source>
</evidence>
<dbReference type="Pfam" id="PF00781">
    <property type="entry name" value="DAGK_cat"/>
    <property type="match status" value="1"/>
</dbReference>